<comment type="similarity">
    <text evidence="1">Belongs to the SCO1/2 family.</text>
</comment>
<gene>
    <name evidence="7" type="ORF">CRI94_01425</name>
</gene>
<dbReference type="GO" id="GO:0046872">
    <property type="term" value="F:metal ion binding"/>
    <property type="evidence" value="ECO:0007669"/>
    <property type="project" value="UniProtKB-KW"/>
</dbReference>
<keyword evidence="4" id="KW-1015">Disulfide bond</keyword>
<dbReference type="PANTHER" id="PTHR12151:SF25">
    <property type="entry name" value="LINALOOL DEHYDRATASE_ISOMERASE DOMAIN-CONTAINING PROTEIN"/>
    <property type="match status" value="1"/>
</dbReference>
<dbReference type="PROSITE" id="PS51352">
    <property type="entry name" value="THIOREDOXIN_2"/>
    <property type="match status" value="1"/>
</dbReference>
<feature type="domain" description="Thioredoxin" evidence="6">
    <location>
        <begin position="23"/>
        <end position="209"/>
    </location>
</feature>
<keyword evidence="8" id="KW-1185">Reference proteome</keyword>
<dbReference type="Gene3D" id="3.40.30.10">
    <property type="entry name" value="Glutaredoxin"/>
    <property type="match status" value="1"/>
</dbReference>
<proteinExistence type="inferred from homology"/>
<dbReference type="OrthoDB" id="1523860at2"/>
<dbReference type="InterPro" id="IPR036249">
    <property type="entry name" value="Thioredoxin-like_sf"/>
</dbReference>
<keyword evidence="3" id="KW-0479">Metal-binding</keyword>
<protein>
    <recommendedName>
        <fullName evidence="6">Thioredoxin domain-containing protein</fullName>
    </recommendedName>
</protein>
<evidence type="ECO:0000256" key="1">
    <source>
        <dbReference type="ARBA" id="ARBA00010996"/>
    </source>
</evidence>
<comment type="caution">
    <text evidence="7">The sequence shown here is derived from an EMBL/GenBank/DDBJ whole genome shotgun (WGS) entry which is preliminary data.</text>
</comment>
<evidence type="ECO:0000256" key="2">
    <source>
        <dbReference type="ARBA" id="ARBA00023008"/>
    </source>
</evidence>
<dbReference type="EMBL" id="PDEQ01000001">
    <property type="protein sequence ID" value="PEN14982.1"/>
    <property type="molecule type" value="Genomic_DNA"/>
</dbReference>
<feature type="chain" id="PRO_5013015591" description="Thioredoxin domain-containing protein" evidence="5">
    <location>
        <begin position="34"/>
        <end position="209"/>
    </location>
</feature>
<feature type="binding site" evidence="3">
    <location>
        <position position="85"/>
    </location>
    <ligand>
        <name>Cu cation</name>
        <dbReference type="ChEBI" id="CHEBI:23378"/>
    </ligand>
</feature>
<evidence type="ECO:0000259" key="6">
    <source>
        <dbReference type="PROSITE" id="PS51352"/>
    </source>
</evidence>
<reference evidence="7 8" key="1">
    <citation type="submission" date="2017-10" db="EMBL/GenBank/DDBJ databases">
        <title>Draft genome of Longibacter Salinarum.</title>
        <authorList>
            <person name="Goh K.M."/>
            <person name="Shamsir M.S."/>
            <person name="Lim S.W."/>
        </authorList>
    </citation>
    <scope>NUCLEOTIDE SEQUENCE [LARGE SCALE GENOMIC DNA]</scope>
    <source>
        <strain evidence="7 8">KCTC 52045</strain>
    </source>
</reference>
<dbReference type="SUPFAM" id="SSF52833">
    <property type="entry name" value="Thioredoxin-like"/>
    <property type="match status" value="1"/>
</dbReference>
<accession>A0A2A8D1Y3</accession>
<dbReference type="InterPro" id="IPR013766">
    <property type="entry name" value="Thioredoxin_domain"/>
</dbReference>
<evidence type="ECO:0000256" key="5">
    <source>
        <dbReference type="SAM" id="SignalP"/>
    </source>
</evidence>
<dbReference type="AlphaFoldDB" id="A0A2A8D1Y3"/>
<dbReference type="Proteomes" id="UP000220102">
    <property type="component" value="Unassembled WGS sequence"/>
</dbReference>
<evidence type="ECO:0000313" key="7">
    <source>
        <dbReference type="EMBL" id="PEN14982.1"/>
    </source>
</evidence>
<keyword evidence="2 3" id="KW-0186">Copper</keyword>
<dbReference type="InterPro" id="IPR003782">
    <property type="entry name" value="SCO1/SenC"/>
</dbReference>
<feature type="binding site" evidence="3">
    <location>
        <position position="81"/>
    </location>
    <ligand>
        <name>Cu cation</name>
        <dbReference type="ChEBI" id="CHEBI:23378"/>
    </ligand>
</feature>
<sequence length="209" mass="23081">MTVDQTTRNPMKQLLAVPLILLILVGTTFPATATTHPDSTGLPETSIYQLTSTWTTQDEATVQLKNFRGRPQLIAIVYTHCGYACPMIVQNMKRVLGTLSDPERAQVGRILVTMDPERDTPKRLREFATTHDLDLADWTLLRSTDTDVRELSAVLGVRYQQEASGMFSHSSIITVVDADGVIVHQQPAINRGIQASSDALRQLLNAAPQ</sequence>
<evidence type="ECO:0000256" key="3">
    <source>
        <dbReference type="PIRSR" id="PIRSR603782-1"/>
    </source>
</evidence>
<dbReference type="PANTHER" id="PTHR12151">
    <property type="entry name" value="ELECTRON TRANSPORT PROTIN SCO1/SENC FAMILY MEMBER"/>
    <property type="match status" value="1"/>
</dbReference>
<feature type="signal peptide" evidence="5">
    <location>
        <begin position="1"/>
        <end position="33"/>
    </location>
</feature>
<evidence type="ECO:0000313" key="8">
    <source>
        <dbReference type="Proteomes" id="UP000220102"/>
    </source>
</evidence>
<dbReference type="CDD" id="cd02968">
    <property type="entry name" value="SCO"/>
    <property type="match status" value="1"/>
</dbReference>
<evidence type="ECO:0000256" key="4">
    <source>
        <dbReference type="PIRSR" id="PIRSR603782-2"/>
    </source>
</evidence>
<feature type="binding site" evidence="3">
    <location>
        <position position="169"/>
    </location>
    <ligand>
        <name>Cu cation</name>
        <dbReference type="ChEBI" id="CHEBI:23378"/>
    </ligand>
</feature>
<organism evidence="7 8">
    <name type="scientific">Longibacter salinarum</name>
    <dbReference type="NCBI Taxonomy" id="1850348"/>
    <lineage>
        <taxon>Bacteria</taxon>
        <taxon>Pseudomonadati</taxon>
        <taxon>Rhodothermota</taxon>
        <taxon>Rhodothermia</taxon>
        <taxon>Rhodothermales</taxon>
        <taxon>Salisaetaceae</taxon>
        <taxon>Longibacter</taxon>
    </lineage>
</organism>
<name>A0A2A8D1Y3_9BACT</name>
<keyword evidence="5" id="KW-0732">Signal</keyword>
<dbReference type="Pfam" id="PF02630">
    <property type="entry name" value="SCO1-SenC"/>
    <property type="match status" value="1"/>
</dbReference>
<feature type="disulfide bond" description="Redox-active" evidence="4">
    <location>
        <begin position="81"/>
        <end position="85"/>
    </location>
</feature>